<dbReference type="InterPro" id="IPR014314">
    <property type="entry name" value="Succ_DH_cytb556"/>
</dbReference>
<dbReference type="AlphaFoldDB" id="A0A084CN03"/>
<dbReference type="EMBL" id="JGVK01000027">
    <property type="protein sequence ID" value="KEY91182.1"/>
    <property type="molecule type" value="Genomic_DNA"/>
</dbReference>
<comment type="similarity">
    <text evidence="3">Belongs to the cytochrome b560 family.</text>
</comment>
<evidence type="ECO:0000256" key="11">
    <source>
        <dbReference type="ARBA" id="ARBA00025912"/>
    </source>
</evidence>
<comment type="cofactor">
    <cofactor evidence="12">
        <name>heme</name>
        <dbReference type="ChEBI" id="CHEBI:30413"/>
    </cofactor>
    <text evidence="12">The heme is bound between the two transmembrane subunits.</text>
</comment>
<comment type="caution">
    <text evidence="14">The sequence shown here is derived from an EMBL/GenBank/DDBJ whole genome shotgun (WGS) entry which is preliminary data.</text>
</comment>
<dbReference type="STRING" id="1179155.CF67_04205"/>
<comment type="subcellular location">
    <subcellularLocation>
        <location evidence="2">Membrane</location>
        <topology evidence="2">Multi-pass membrane protein</topology>
    </subcellularLocation>
</comment>
<protein>
    <recommendedName>
        <fullName evidence="4">Succinate dehydrogenase cytochrome b556 subunit</fullName>
    </recommendedName>
</protein>
<dbReference type="InterPro" id="IPR034804">
    <property type="entry name" value="SQR/QFR_C/D"/>
</dbReference>
<evidence type="ECO:0000256" key="5">
    <source>
        <dbReference type="ARBA" id="ARBA00022617"/>
    </source>
</evidence>
<keyword evidence="10 13" id="KW-0472">Membrane</keyword>
<dbReference type="OrthoDB" id="9799441at2"/>
<reference evidence="14 15" key="1">
    <citation type="submission" date="2014-03" db="EMBL/GenBank/DDBJ databases">
        <title>Selection and divergence in the genomes of co-occurring obligate luminous symbionts with specific hosts.</title>
        <authorList>
            <person name="Hendry T.A."/>
            <person name="de Wet J.R."/>
            <person name="Dunlap P.V."/>
        </authorList>
    </citation>
    <scope>NUCLEOTIDE SEQUENCE [LARGE SCALE GENOMIC DNA]</scope>
    <source>
        <strain evidence="14 15">Ppalp.1</strain>
    </source>
</reference>
<dbReference type="NCBIfam" id="TIGR02970">
    <property type="entry name" value="succ_dehyd_cytB"/>
    <property type="match status" value="1"/>
</dbReference>
<dbReference type="CDD" id="cd03499">
    <property type="entry name" value="SQR_TypeC_SdhC"/>
    <property type="match status" value="1"/>
</dbReference>
<dbReference type="Proteomes" id="UP000053784">
    <property type="component" value="Unassembled WGS sequence"/>
</dbReference>
<dbReference type="InterPro" id="IPR000701">
    <property type="entry name" value="SuccDH_FuR_B_TM-su"/>
</dbReference>
<keyword evidence="5 12" id="KW-0349">Heme</keyword>
<evidence type="ECO:0000256" key="10">
    <source>
        <dbReference type="ARBA" id="ARBA00023136"/>
    </source>
</evidence>
<evidence type="ECO:0000256" key="13">
    <source>
        <dbReference type="SAM" id="Phobius"/>
    </source>
</evidence>
<dbReference type="GO" id="GO:0046872">
    <property type="term" value="F:metal ion binding"/>
    <property type="evidence" value="ECO:0007669"/>
    <property type="project" value="UniProtKB-KW"/>
</dbReference>
<name>A0A084CN03_9GAMM</name>
<evidence type="ECO:0000256" key="12">
    <source>
        <dbReference type="PIRSR" id="PIRSR000178-1"/>
    </source>
</evidence>
<sequence length="130" mass="15026">MKRSVKEKKSRPINLNLLTMDFPITAIVSILHRISGVVMFFAIGIFLWLLSESLESDESFVEISQLMNSLLMRFILWGICTVFSYHFVAGIRHLLMDIGCFEEFERGVFSAKFTFFITALLSIFLGVFIW</sequence>
<proteinExistence type="inferred from homology"/>
<comment type="subunit">
    <text evidence="11">Part of an enzyme complex containing four subunits: a flavoprotein, an iron-sulfur protein, plus two membrane-anchoring proteins, SdhC and SdhD. The complex can form homotrimers.</text>
</comment>
<dbReference type="RefSeq" id="WP_034414657.1">
    <property type="nucleotide sequence ID" value="NZ_JGVK01000027.1"/>
</dbReference>
<feature type="transmembrane region" description="Helical" evidence="13">
    <location>
        <begin position="70"/>
        <end position="88"/>
    </location>
</feature>
<evidence type="ECO:0000256" key="9">
    <source>
        <dbReference type="ARBA" id="ARBA00023004"/>
    </source>
</evidence>
<dbReference type="eggNOG" id="COG2009">
    <property type="taxonomic scope" value="Bacteria"/>
</dbReference>
<keyword evidence="6 13" id="KW-0812">Transmembrane</keyword>
<evidence type="ECO:0000313" key="14">
    <source>
        <dbReference type="EMBL" id="KEY91182.1"/>
    </source>
</evidence>
<evidence type="ECO:0000256" key="2">
    <source>
        <dbReference type="ARBA" id="ARBA00004141"/>
    </source>
</evidence>
<evidence type="ECO:0000256" key="3">
    <source>
        <dbReference type="ARBA" id="ARBA00007244"/>
    </source>
</evidence>
<evidence type="ECO:0000256" key="4">
    <source>
        <dbReference type="ARBA" id="ARBA00020076"/>
    </source>
</evidence>
<dbReference type="PIRSF" id="PIRSF000178">
    <property type="entry name" value="SDH_cyt_b560"/>
    <property type="match status" value="1"/>
</dbReference>
<dbReference type="GO" id="GO:0009055">
    <property type="term" value="F:electron transfer activity"/>
    <property type="evidence" value="ECO:0007669"/>
    <property type="project" value="InterPro"/>
</dbReference>
<dbReference type="Pfam" id="PF01127">
    <property type="entry name" value="Sdh_cyt"/>
    <property type="match status" value="1"/>
</dbReference>
<evidence type="ECO:0000256" key="8">
    <source>
        <dbReference type="ARBA" id="ARBA00022989"/>
    </source>
</evidence>
<evidence type="ECO:0000313" key="15">
    <source>
        <dbReference type="Proteomes" id="UP000053784"/>
    </source>
</evidence>
<evidence type="ECO:0000256" key="7">
    <source>
        <dbReference type="ARBA" id="ARBA00022723"/>
    </source>
</evidence>
<dbReference type="GO" id="GO:0006099">
    <property type="term" value="P:tricarboxylic acid cycle"/>
    <property type="evidence" value="ECO:0007669"/>
    <property type="project" value="InterPro"/>
</dbReference>
<dbReference type="SUPFAM" id="SSF81343">
    <property type="entry name" value="Fumarate reductase respiratory complex transmembrane subunits"/>
    <property type="match status" value="1"/>
</dbReference>
<evidence type="ECO:0000256" key="6">
    <source>
        <dbReference type="ARBA" id="ARBA00022692"/>
    </source>
</evidence>
<keyword evidence="7 12" id="KW-0479">Metal-binding</keyword>
<dbReference type="PANTHER" id="PTHR10978:SF5">
    <property type="entry name" value="SUCCINATE DEHYDROGENASE CYTOCHROME B560 SUBUNIT, MITOCHONDRIAL"/>
    <property type="match status" value="1"/>
</dbReference>
<accession>A0A084CN03</accession>
<dbReference type="PANTHER" id="PTHR10978">
    <property type="entry name" value="SUCCINATE DEHYDROGENASE CYTOCHROME B560 SUBUNIT"/>
    <property type="match status" value="1"/>
</dbReference>
<dbReference type="GO" id="GO:0005886">
    <property type="term" value="C:plasma membrane"/>
    <property type="evidence" value="ECO:0007669"/>
    <property type="project" value="TreeGrafter"/>
</dbReference>
<evidence type="ECO:0000256" key="1">
    <source>
        <dbReference type="ARBA" id="ARBA00004050"/>
    </source>
</evidence>
<feature type="transmembrane region" description="Helical" evidence="13">
    <location>
        <begin position="109"/>
        <end position="129"/>
    </location>
</feature>
<comment type="function">
    <text evidence="1">Membrane-anchoring subunit of succinate dehydrogenase (SDH).</text>
</comment>
<feature type="binding site" description="axial binding residue" evidence="12">
    <location>
        <position position="86"/>
    </location>
    <ligand>
        <name>heme</name>
        <dbReference type="ChEBI" id="CHEBI:30413"/>
        <note>ligand shared with second transmembrane subunit</note>
    </ligand>
    <ligandPart>
        <name>Fe</name>
        <dbReference type="ChEBI" id="CHEBI:18248"/>
    </ligandPart>
</feature>
<organism evidence="14 15">
    <name type="scientific">Candidatus Photodesmus blepharonis</name>
    <dbReference type="NCBI Taxonomy" id="1179155"/>
    <lineage>
        <taxon>Bacteria</taxon>
        <taxon>Pseudomonadati</taxon>
        <taxon>Pseudomonadota</taxon>
        <taxon>Gammaproteobacteria</taxon>
        <taxon>Vibrionales</taxon>
        <taxon>Vibrionaceae</taxon>
        <taxon>Candidatus Photodesmus</taxon>
    </lineage>
</organism>
<dbReference type="Gene3D" id="1.20.1300.10">
    <property type="entry name" value="Fumarate reductase/succinate dehydrogenase, transmembrane subunit"/>
    <property type="match status" value="1"/>
</dbReference>
<keyword evidence="8 13" id="KW-1133">Transmembrane helix</keyword>
<dbReference type="PROSITE" id="PS01001">
    <property type="entry name" value="SDH_CYT_2"/>
    <property type="match status" value="1"/>
</dbReference>
<keyword evidence="9 12" id="KW-0408">Iron</keyword>
<dbReference type="InterPro" id="IPR018495">
    <property type="entry name" value="Succ_DH_cyt_bsu_CS"/>
</dbReference>
<gene>
    <name evidence="14" type="primary">sdhC</name>
    <name evidence="14" type="ORF">CF67_04205</name>
</gene>
<dbReference type="PROSITE" id="PS01000">
    <property type="entry name" value="SDH_CYT_1"/>
    <property type="match status" value="1"/>
</dbReference>
<feature type="transmembrane region" description="Helical" evidence="13">
    <location>
        <begin position="21"/>
        <end position="50"/>
    </location>
</feature>
<keyword evidence="15" id="KW-1185">Reference proteome</keyword>